<accession>A0ABV0NGX2</accession>
<dbReference type="SUPFAM" id="SSF49313">
    <property type="entry name" value="Cadherin-like"/>
    <property type="match status" value="2"/>
</dbReference>
<evidence type="ECO:0000256" key="1">
    <source>
        <dbReference type="ARBA" id="ARBA00004370"/>
    </source>
</evidence>
<evidence type="ECO:0000256" key="5">
    <source>
        <dbReference type="PROSITE-ProRule" id="PRU00043"/>
    </source>
</evidence>
<keyword evidence="8" id="KW-1185">Reference proteome</keyword>
<dbReference type="InterPro" id="IPR002126">
    <property type="entry name" value="Cadherin-like_dom"/>
</dbReference>
<feature type="domain" description="Cadherin" evidence="6">
    <location>
        <begin position="85"/>
        <end position="150"/>
    </location>
</feature>
<reference evidence="7 8" key="1">
    <citation type="submission" date="2021-06" db="EMBL/GenBank/DDBJ databases">
        <authorList>
            <person name="Palmer J.M."/>
        </authorList>
    </citation>
    <scope>NUCLEOTIDE SEQUENCE [LARGE SCALE GENOMIC DNA]</scope>
    <source>
        <strain evidence="7 8">GA_2019</strain>
        <tissue evidence="7">Muscle</tissue>
    </source>
</reference>
<dbReference type="Gene3D" id="2.60.40.60">
    <property type="entry name" value="Cadherins"/>
    <property type="match status" value="2"/>
</dbReference>
<keyword evidence="2" id="KW-0677">Repeat</keyword>
<dbReference type="CDD" id="cd11304">
    <property type="entry name" value="Cadherin_repeat"/>
    <property type="match status" value="2"/>
</dbReference>
<dbReference type="InterPro" id="IPR020894">
    <property type="entry name" value="Cadherin_CS"/>
</dbReference>
<dbReference type="PANTHER" id="PTHR24027">
    <property type="entry name" value="CADHERIN-23"/>
    <property type="match status" value="1"/>
</dbReference>
<evidence type="ECO:0000313" key="8">
    <source>
        <dbReference type="Proteomes" id="UP001476798"/>
    </source>
</evidence>
<name>A0ABV0NGX2_9TELE</name>
<dbReference type="EMBL" id="JAHRIO010033060">
    <property type="protein sequence ID" value="MEQ2169497.1"/>
    <property type="molecule type" value="Genomic_DNA"/>
</dbReference>
<dbReference type="PROSITE" id="PS50268">
    <property type="entry name" value="CADHERIN_2"/>
    <property type="match status" value="1"/>
</dbReference>
<proteinExistence type="predicted"/>
<keyword evidence="4" id="KW-0472">Membrane</keyword>
<keyword evidence="3 5" id="KW-0106">Calcium</keyword>
<gene>
    <name evidence="7" type="ORF">GOODEAATRI_025748</name>
</gene>
<dbReference type="PANTHER" id="PTHR24027:SF424">
    <property type="entry name" value="CADHERIN-16 ISOFORM X3"/>
    <property type="match status" value="1"/>
</dbReference>
<dbReference type="InterPro" id="IPR015919">
    <property type="entry name" value="Cadherin-like_sf"/>
</dbReference>
<comment type="subcellular location">
    <subcellularLocation>
        <location evidence="1">Membrane</location>
    </subcellularLocation>
</comment>
<organism evidence="7 8">
    <name type="scientific">Goodea atripinnis</name>
    <dbReference type="NCBI Taxonomy" id="208336"/>
    <lineage>
        <taxon>Eukaryota</taxon>
        <taxon>Metazoa</taxon>
        <taxon>Chordata</taxon>
        <taxon>Craniata</taxon>
        <taxon>Vertebrata</taxon>
        <taxon>Euteleostomi</taxon>
        <taxon>Actinopterygii</taxon>
        <taxon>Neopterygii</taxon>
        <taxon>Teleostei</taxon>
        <taxon>Neoteleostei</taxon>
        <taxon>Acanthomorphata</taxon>
        <taxon>Ovalentaria</taxon>
        <taxon>Atherinomorphae</taxon>
        <taxon>Cyprinodontiformes</taxon>
        <taxon>Goodeidae</taxon>
        <taxon>Goodea</taxon>
    </lineage>
</organism>
<dbReference type="InterPro" id="IPR039808">
    <property type="entry name" value="Cadherin"/>
</dbReference>
<evidence type="ECO:0000313" key="7">
    <source>
        <dbReference type="EMBL" id="MEQ2169497.1"/>
    </source>
</evidence>
<comment type="caution">
    <text evidence="7">The sequence shown here is derived from an EMBL/GenBank/DDBJ whole genome shotgun (WGS) entry which is preliminary data.</text>
</comment>
<protein>
    <recommendedName>
        <fullName evidence="6">Cadherin domain-containing protein</fullName>
    </recommendedName>
</protein>
<evidence type="ECO:0000256" key="3">
    <source>
        <dbReference type="ARBA" id="ARBA00022837"/>
    </source>
</evidence>
<evidence type="ECO:0000256" key="2">
    <source>
        <dbReference type="ARBA" id="ARBA00022737"/>
    </source>
</evidence>
<dbReference type="PROSITE" id="PS00232">
    <property type="entry name" value="CADHERIN_1"/>
    <property type="match status" value="1"/>
</dbReference>
<dbReference type="Proteomes" id="UP001476798">
    <property type="component" value="Unassembled WGS sequence"/>
</dbReference>
<evidence type="ECO:0000259" key="6">
    <source>
        <dbReference type="PROSITE" id="PS50268"/>
    </source>
</evidence>
<dbReference type="PRINTS" id="PR00205">
    <property type="entry name" value="CADHERIN"/>
</dbReference>
<evidence type="ECO:0000256" key="4">
    <source>
        <dbReference type="ARBA" id="ARBA00023136"/>
    </source>
</evidence>
<sequence>MSHPIQRSLRALRVNVPHLQEQMGDSEATPMLLAGLLLSTLLHHCSGANVKIGVPENYDGIFPWYLAKLHNLPSNYTDLVLTGDDEGIFGVDAQFLYAIKPLDREKQPSYSLQVSFKPSGVIQNIRSLTHRQSFTVEVCVIDKNDNVPTFIEESMRGSVQLGLLKGIPFMQVEAHDRDDRNTAHAELRFSLMEQTPRIPSSQMFFIDSTTGEVSLTEEGQLMHLYFYCSHLVAVNAYVITLFQQTEYM</sequence>